<dbReference type="GO" id="GO:0005634">
    <property type="term" value="C:nucleus"/>
    <property type="evidence" value="ECO:0007669"/>
    <property type="project" value="TreeGrafter"/>
</dbReference>
<evidence type="ECO:0000259" key="1">
    <source>
        <dbReference type="PROSITE" id="PS51203"/>
    </source>
</evidence>
<dbReference type="PROSITE" id="PS51203">
    <property type="entry name" value="CS"/>
    <property type="match status" value="1"/>
</dbReference>
<dbReference type="AlphaFoldDB" id="A0A9W7C7B6"/>
<reference evidence="3" key="1">
    <citation type="journal article" date="2023" name="Commun. Biol.">
        <title>Genome analysis of Parmales, the sister group of diatoms, reveals the evolutionary specialization of diatoms from phago-mixotrophs to photoautotrophs.</title>
        <authorList>
            <person name="Ban H."/>
            <person name="Sato S."/>
            <person name="Yoshikawa S."/>
            <person name="Yamada K."/>
            <person name="Nakamura Y."/>
            <person name="Ichinomiya M."/>
            <person name="Sato N."/>
            <person name="Blanc-Mathieu R."/>
            <person name="Endo H."/>
            <person name="Kuwata A."/>
            <person name="Ogata H."/>
        </authorList>
    </citation>
    <scope>NUCLEOTIDE SEQUENCE [LARGE SCALE GENOMIC DNA]</scope>
    <source>
        <strain evidence="3">NIES 3701</strain>
    </source>
</reference>
<dbReference type="InterPro" id="IPR008978">
    <property type="entry name" value="HSP20-like_chaperone"/>
</dbReference>
<dbReference type="PANTHER" id="PTHR13164:SF3">
    <property type="entry name" value="CALCYCLIN-BINDING PROTEIN"/>
    <property type="match status" value="1"/>
</dbReference>
<feature type="domain" description="CS" evidence="1">
    <location>
        <begin position="83"/>
        <end position="185"/>
    </location>
</feature>
<evidence type="ECO:0000313" key="3">
    <source>
        <dbReference type="Proteomes" id="UP001165085"/>
    </source>
</evidence>
<dbReference type="Proteomes" id="UP001165085">
    <property type="component" value="Unassembled WGS sequence"/>
</dbReference>
<dbReference type="PANTHER" id="PTHR13164">
    <property type="entry name" value="CALICYLIN BINDING PROTEIN"/>
    <property type="match status" value="1"/>
</dbReference>
<proteinExistence type="predicted"/>
<dbReference type="Gene3D" id="2.60.40.790">
    <property type="match status" value="1"/>
</dbReference>
<accession>A0A9W7C7B6</accession>
<keyword evidence="3" id="KW-1185">Reference proteome</keyword>
<name>A0A9W7C7B6_9STRA</name>
<dbReference type="SUPFAM" id="SSF49764">
    <property type="entry name" value="HSP20-like chaperones"/>
    <property type="match status" value="1"/>
</dbReference>
<dbReference type="InterPro" id="IPR052289">
    <property type="entry name" value="Calcyclin-binding_UBL-bridge"/>
</dbReference>
<comment type="caution">
    <text evidence="2">The sequence shown here is derived from an EMBL/GenBank/DDBJ whole genome shotgun (WGS) entry which is preliminary data.</text>
</comment>
<evidence type="ECO:0000313" key="2">
    <source>
        <dbReference type="EMBL" id="GMI00568.1"/>
    </source>
</evidence>
<sequence length="243" mass="26955">MSAADLREISVLLQTAKRSYVRSMLEREEALLSAKLAADKKTDTKRNETVEVEEVKATPPVPQAEGVKAAPPAPPASSSKGWISVDKFAFDPGEYNSKSLSIYVNLANIISLKEVEGAIVCDFTKSSFDLKVVGLQGKNYRLFKDNLSHDIDVEKCRYIVKKDKIVIKLGKVKGEFSYDSWTELCCTKKKSASAKADPQASIMDMMKNMYDEGDDKMKKVIGEAMMKSRSGEKMDVEPPVPEL</sequence>
<dbReference type="EMBL" id="BRXY01000570">
    <property type="protein sequence ID" value="GMI00568.1"/>
    <property type="molecule type" value="Genomic_DNA"/>
</dbReference>
<organism evidence="2 3">
    <name type="scientific">Triparma strigata</name>
    <dbReference type="NCBI Taxonomy" id="1606541"/>
    <lineage>
        <taxon>Eukaryota</taxon>
        <taxon>Sar</taxon>
        <taxon>Stramenopiles</taxon>
        <taxon>Ochrophyta</taxon>
        <taxon>Bolidophyceae</taxon>
        <taxon>Parmales</taxon>
        <taxon>Triparmaceae</taxon>
        <taxon>Triparma</taxon>
    </lineage>
</organism>
<gene>
    <name evidence="2" type="ORF">TrST_g8119</name>
</gene>
<dbReference type="InterPro" id="IPR007052">
    <property type="entry name" value="CS_dom"/>
</dbReference>
<dbReference type="Pfam" id="PF04969">
    <property type="entry name" value="CS"/>
    <property type="match status" value="1"/>
</dbReference>
<protein>
    <recommendedName>
        <fullName evidence="1">CS domain-containing protein</fullName>
    </recommendedName>
</protein>
<dbReference type="OrthoDB" id="164025at2759"/>